<dbReference type="AlphaFoldDB" id="A0A5N5K0T1"/>
<organism evidence="2 3">
    <name type="scientific">Pangasianodon hypophthalmus</name>
    <name type="common">Striped catfish</name>
    <name type="synonym">Helicophagus hypophthalmus</name>
    <dbReference type="NCBI Taxonomy" id="310915"/>
    <lineage>
        <taxon>Eukaryota</taxon>
        <taxon>Metazoa</taxon>
        <taxon>Chordata</taxon>
        <taxon>Craniata</taxon>
        <taxon>Vertebrata</taxon>
        <taxon>Euteleostomi</taxon>
        <taxon>Actinopterygii</taxon>
        <taxon>Neopterygii</taxon>
        <taxon>Teleostei</taxon>
        <taxon>Ostariophysi</taxon>
        <taxon>Siluriformes</taxon>
        <taxon>Pangasiidae</taxon>
        <taxon>Pangasianodon</taxon>
    </lineage>
</organism>
<reference evidence="2 3" key="1">
    <citation type="submission" date="2019-06" db="EMBL/GenBank/DDBJ databases">
        <title>A chromosome-scale genome assembly of the striped catfish, Pangasianodon hypophthalmus.</title>
        <authorList>
            <person name="Wen M."/>
            <person name="Zahm M."/>
            <person name="Roques C."/>
            <person name="Cabau C."/>
            <person name="Klopp C."/>
            <person name="Donnadieu C."/>
            <person name="Jouanno E."/>
            <person name="Avarre J.-C."/>
            <person name="Campet M."/>
            <person name="Ha T.T.T."/>
            <person name="Dugue R."/>
            <person name="Lampietro C."/>
            <person name="Louis A."/>
            <person name="Herpin A."/>
            <person name="Echchiki A."/>
            <person name="Berthelot C."/>
            <person name="Parey E."/>
            <person name="Roest-Crollius H."/>
            <person name="Braasch I."/>
            <person name="Postlethwait J."/>
            <person name="Bobe J."/>
            <person name="Montfort J."/>
            <person name="Bouchez O."/>
            <person name="Begum T."/>
            <person name="Schartl M."/>
            <person name="Guiguen Y."/>
        </authorList>
    </citation>
    <scope>NUCLEOTIDE SEQUENCE [LARGE SCALE GENOMIC DNA]</scope>
    <source>
        <strain evidence="2 3">Indonesia</strain>
        <tissue evidence="2">Blood</tissue>
    </source>
</reference>
<feature type="signal peptide" evidence="1">
    <location>
        <begin position="1"/>
        <end position="17"/>
    </location>
</feature>
<comment type="caution">
    <text evidence="2">The sequence shown here is derived from an EMBL/GenBank/DDBJ whole genome shotgun (WGS) entry which is preliminary data.</text>
</comment>
<gene>
    <name evidence="2" type="ORF">PHYPO_G00151110</name>
</gene>
<dbReference type="EMBL" id="VFJC01000027">
    <property type="protein sequence ID" value="KAB5523310.1"/>
    <property type="molecule type" value="Genomic_DNA"/>
</dbReference>
<keyword evidence="1" id="KW-0732">Signal</keyword>
<dbReference type="Proteomes" id="UP000327468">
    <property type="component" value="Chromosome 26"/>
</dbReference>
<evidence type="ECO:0000256" key="1">
    <source>
        <dbReference type="SAM" id="SignalP"/>
    </source>
</evidence>
<sequence>MLKFVLLLCVAVAGSNARPLQYNTLRIQNGGWVIGAPQLVQNGQEYMGNFGSAEHHRQDTNAEPQWEVVLAPEHTEKMQDDMNQKVAPTEEHRQGTEPSRRFLVDLNTGLLKEYISEMDRSVEVYNPASNSAFRQGTQNSCVTLVDVRTGQRLPQLSEMQRRAAPLSQFRQGTEYNEALLMELRKAQMIESMETAKVSKQETTHKSVLPELRRQGTEPSRRFLVNPNTGLVKDHVSEMERRISGFYNPASNSAFRQGTQNSRVTLVDTRTGQQLPQMSEMQRRAAPLSQFRQGTEYNEAMLMELRKAQMIESMETAKVSKQETTHKSVLPELRRQGTEPSRRFLVNPNTGLVKDHVSEMERRISGFYNPASNSAFRQGTQNSRVTLVDTRTGQQLPQMSEMQRRAAPLSQFRQGTEYNEAMLMELRKAQMIESMETAKVSKQETTHKSVLPELRRQGTEPSRRFLVNPNTGLVKDHVSEMERRISGFYNPASNSGFRQGTQNSRVTLVDTRTGQQLPQMSEMQRRAAPYGFRQGTEYNLLTLLNLRNAQMIHTKDSKDKTPHTVQDMETNEVFPEFKRGIEYSQAQRQQIMDQHLFQALESNEVDISPPLEEFRHHMDYSYGNVIDRRIMEPSYVKQSDEVSTCQGEVIAGKCYIFKPKLQTFGEAEDVQNW</sequence>
<accession>A0A5N5K0T1</accession>
<evidence type="ECO:0000313" key="2">
    <source>
        <dbReference type="EMBL" id="KAB5523310.1"/>
    </source>
</evidence>
<feature type="chain" id="PRO_5024437089" evidence="1">
    <location>
        <begin position="18"/>
        <end position="672"/>
    </location>
</feature>
<proteinExistence type="predicted"/>
<name>A0A5N5K0T1_PANHP</name>
<keyword evidence="3" id="KW-1185">Reference proteome</keyword>
<protein>
    <submittedName>
        <fullName evidence="2">Uncharacterized protein</fullName>
    </submittedName>
</protein>
<evidence type="ECO:0000313" key="3">
    <source>
        <dbReference type="Proteomes" id="UP000327468"/>
    </source>
</evidence>